<dbReference type="Proteomes" id="UP000265520">
    <property type="component" value="Unassembled WGS sequence"/>
</dbReference>
<comment type="caution">
    <text evidence="1">The sequence shown here is derived from an EMBL/GenBank/DDBJ whole genome shotgun (WGS) entry which is preliminary data.</text>
</comment>
<proteinExistence type="predicted"/>
<accession>A0A392WBQ9</accession>
<reference evidence="1 2" key="1">
    <citation type="journal article" date="2018" name="Front. Plant Sci.">
        <title>Red Clover (Trifolium pratense) and Zigzag Clover (T. medium) - A Picture of Genomic Similarities and Differences.</title>
        <authorList>
            <person name="Dluhosova J."/>
            <person name="Istvanek J."/>
            <person name="Nedelnik J."/>
            <person name="Repkova J."/>
        </authorList>
    </citation>
    <scope>NUCLEOTIDE SEQUENCE [LARGE SCALE GENOMIC DNA]</scope>
    <source>
        <strain evidence="2">cv. 10/8</strain>
        <tissue evidence="1">Leaf</tissue>
    </source>
</reference>
<protein>
    <submittedName>
        <fullName evidence="1">Uncharacterized protein</fullName>
    </submittedName>
</protein>
<evidence type="ECO:0000313" key="2">
    <source>
        <dbReference type="Proteomes" id="UP000265520"/>
    </source>
</evidence>
<feature type="non-terminal residue" evidence="1">
    <location>
        <position position="36"/>
    </location>
</feature>
<dbReference type="AlphaFoldDB" id="A0A392WBQ9"/>
<name>A0A392WBQ9_9FABA</name>
<evidence type="ECO:0000313" key="1">
    <source>
        <dbReference type="EMBL" id="MCI97162.1"/>
    </source>
</evidence>
<keyword evidence="2" id="KW-1185">Reference proteome</keyword>
<dbReference type="EMBL" id="LXQA011434500">
    <property type="protein sequence ID" value="MCI97162.1"/>
    <property type="molecule type" value="Genomic_DNA"/>
</dbReference>
<organism evidence="1 2">
    <name type="scientific">Trifolium medium</name>
    <dbReference type="NCBI Taxonomy" id="97028"/>
    <lineage>
        <taxon>Eukaryota</taxon>
        <taxon>Viridiplantae</taxon>
        <taxon>Streptophyta</taxon>
        <taxon>Embryophyta</taxon>
        <taxon>Tracheophyta</taxon>
        <taxon>Spermatophyta</taxon>
        <taxon>Magnoliopsida</taxon>
        <taxon>eudicotyledons</taxon>
        <taxon>Gunneridae</taxon>
        <taxon>Pentapetalae</taxon>
        <taxon>rosids</taxon>
        <taxon>fabids</taxon>
        <taxon>Fabales</taxon>
        <taxon>Fabaceae</taxon>
        <taxon>Papilionoideae</taxon>
        <taxon>50 kb inversion clade</taxon>
        <taxon>NPAAA clade</taxon>
        <taxon>Hologalegina</taxon>
        <taxon>IRL clade</taxon>
        <taxon>Trifolieae</taxon>
        <taxon>Trifolium</taxon>
    </lineage>
</organism>
<sequence>MIQEKYAWKEKFLMSEFCAGVLSSARCTRKSCALRQ</sequence>